<dbReference type="GO" id="GO:0009288">
    <property type="term" value="C:bacterial-type flagellum"/>
    <property type="evidence" value="ECO:0007669"/>
    <property type="project" value="InterPro"/>
</dbReference>
<gene>
    <name evidence="3" type="ORF">FTUN_1931</name>
</gene>
<dbReference type="AlphaFoldDB" id="A0A6M5YME4"/>
<dbReference type="PRINTS" id="PR00954">
    <property type="entry name" value="FLGMOTORFLIG"/>
</dbReference>
<protein>
    <recommendedName>
        <fullName evidence="5">Flagellar motor switch protein FliG</fullName>
    </recommendedName>
</protein>
<feature type="domain" description="Flagellar motor switch protein FliG middle" evidence="2">
    <location>
        <begin position="98"/>
        <end position="164"/>
    </location>
</feature>
<proteinExistence type="predicted"/>
<reference evidence="4" key="1">
    <citation type="submission" date="2020-05" db="EMBL/GenBank/DDBJ databases">
        <title>Frigoriglobus tundricola gen. nov., sp. nov., a psychrotolerant cellulolytic planctomycete of the family Gemmataceae with two divergent copies of 16S rRNA gene.</title>
        <authorList>
            <person name="Kulichevskaya I.S."/>
            <person name="Ivanova A.A."/>
            <person name="Naumoff D.G."/>
            <person name="Beletsky A.V."/>
            <person name="Rijpstra W.I.C."/>
            <person name="Sinninghe Damste J.S."/>
            <person name="Mardanov A.V."/>
            <person name="Ravin N.V."/>
            <person name="Dedysh S.N."/>
        </authorList>
    </citation>
    <scope>NUCLEOTIDE SEQUENCE [LARGE SCALE GENOMIC DNA]</scope>
    <source>
        <strain evidence="4">PL17</strain>
    </source>
</reference>
<accession>A0A6M5YME4</accession>
<dbReference type="InterPro" id="IPR011002">
    <property type="entry name" value="FliG_a-hlx"/>
</dbReference>
<dbReference type="GO" id="GO:0003774">
    <property type="term" value="F:cytoskeletal motor activity"/>
    <property type="evidence" value="ECO:0007669"/>
    <property type="project" value="InterPro"/>
</dbReference>
<evidence type="ECO:0008006" key="5">
    <source>
        <dbReference type="Google" id="ProtNLM"/>
    </source>
</evidence>
<feature type="domain" description="Flagellar motor switch protein FliG C-terminal" evidence="1">
    <location>
        <begin position="202"/>
        <end position="306"/>
    </location>
</feature>
<evidence type="ECO:0000313" key="3">
    <source>
        <dbReference type="EMBL" id="QJW94411.1"/>
    </source>
</evidence>
<dbReference type="KEGG" id="ftj:FTUN_1931"/>
<dbReference type="Pfam" id="PF01706">
    <property type="entry name" value="FliG_C"/>
    <property type="match status" value="1"/>
</dbReference>
<evidence type="ECO:0000259" key="2">
    <source>
        <dbReference type="Pfam" id="PF14841"/>
    </source>
</evidence>
<dbReference type="GO" id="GO:0006935">
    <property type="term" value="P:chemotaxis"/>
    <property type="evidence" value="ECO:0007669"/>
    <property type="project" value="InterPro"/>
</dbReference>
<dbReference type="EMBL" id="CP053452">
    <property type="protein sequence ID" value="QJW94411.1"/>
    <property type="molecule type" value="Genomic_DNA"/>
</dbReference>
<dbReference type="Proteomes" id="UP000503447">
    <property type="component" value="Chromosome"/>
</dbReference>
<dbReference type="Pfam" id="PF14841">
    <property type="entry name" value="FliG_M"/>
    <property type="match status" value="1"/>
</dbReference>
<dbReference type="InterPro" id="IPR023087">
    <property type="entry name" value="Flg_Motor_Flig_C"/>
</dbReference>
<dbReference type="PANTHER" id="PTHR30534">
    <property type="entry name" value="FLAGELLAR MOTOR SWITCH PROTEIN FLIG"/>
    <property type="match status" value="1"/>
</dbReference>
<evidence type="ECO:0000313" key="4">
    <source>
        <dbReference type="Proteomes" id="UP000503447"/>
    </source>
</evidence>
<dbReference type="Gene3D" id="1.10.220.30">
    <property type="match status" value="2"/>
</dbReference>
<keyword evidence="4" id="KW-1185">Reference proteome</keyword>
<sequence length="310" mass="33189">MADAPAADDVVVLLLRLMPAPVGDAVLGRLSDDVAARIRGRLTAAPPTPPPGTEIDAALAHFFDLMRISERAPPKPAVPPPPPPPPTPTDVIRSLPAQTLARALDGEQPGTVALVLSCLEPAAAGQVIQRMPLELRSEVAIRMTKLGARNPTLVDKLVTAVAEKGRRLRELPQEPSQEELISNLADMLRAVTRVERLPVIKKLEAADPEIAAKITEKLYRIEDLLRIPDRQMQTLLGKLDVKTLAIALKGAPPAVSQKVSGNMSSRSREVLGDESELLGSVSASRVKEAQAKVIAAVRKAEEDGEVTPEE</sequence>
<organism evidence="3 4">
    <name type="scientific">Frigoriglobus tundricola</name>
    <dbReference type="NCBI Taxonomy" id="2774151"/>
    <lineage>
        <taxon>Bacteria</taxon>
        <taxon>Pseudomonadati</taxon>
        <taxon>Planctomycetota</taxon>
        <taxon>Planctomycetia</taxon>
        <taxon>Gemmatales</taxon>
        <taxon>Gemmataceae</taxon>
        <taxon>Frigoriglobus</taxon>
    </lineage>
</organism>
<dbReference type="GO" id="GO:0071973">
    <property type="term" value="P:bacterial-type flagellum-dependent cell motility"/>
    <property type="evidence" value="ECO:0007669"/>
    <property type="project" value="InterPro"/>
</dbReference>
<evidence type="ECO:0000259" key="1">
    <source>
        <dbReference type="Pfam" id="PF01706"/>
    </source>
</evidence>
<dbReference type="InterPro" id="IPR032779">
    <property type="entry name" value="FliG_M"/>
</dbReference>
<dbReference type="SUPFAM" id="SSF48029">
    <property type="entry name" value="FliG"/>
    <property type="match status" value="1"/>
</dbReference>
<name>A0A6M5YME4_9BACT</name>
<dbReference type="RefSeq" id="WP_171470417.1">
    <property type="nucleotide sequence ID" value="NZ_CP053452.2"/>
</dbReference>
<dbReference type="PANTHER" id="PTHR30534:SF0">
    <property type="entry name" value="FLAGELLAR MOTOR SWITCH PROTEIN FLIG"/>
    <property type="match status" value="1"/>
</dbReference>
<dbReference type="InterPro" id="IPR000090">
    <property type="entry name" value="Flg_Motor_Flig"/>
</dbReference>